<dbReference type="KEGG" id="sgy:Sgly_2368"/>
<dbReference type="eggNOG" id="COG1606">
    <property type="taxonomic scope" value="Bacteria"/>
</dbReference>
<evidence type="ECO:0000313" key="4">
    <source>
        <dbReference type="Proteomes" id="UP000007488"/>
    </source>
</evidence>
<dbReference type="EMBL" id="CP002547">
    <property type="protein sequence ID" value="ADY56655.1"/>
    <property type="molecule type" value="Genomic_DNA"/>
</dbReference>
<evidence type="ECO:0000256" key="1">
    <source>
        <dbReference type="PIRSR" id="PIRSR006661-1"/>
    </source>
</evidence>
<evidence type="ECO:0000313" key="3">
    <source>
        <dbReference type="EMBL" id="ADY56655.1"/>
    </source>
</evidence>
<dbReference type="InterPro" id="IPR014729">
    <property type="entry name" value="Rossmann-like_a/b/a_fold"/>
</dbReference>
<dbReference type="STRING" id="645991.Sgly_2368"/>
<dbReference type="SUPFAM" id="SSF52402">
    <property type="entry name" value="Adenine nucleotide alpha hydrolases-like"/>
    <property type="match status" value="1"/>
</dbReference>
<reference evidence="3 4" key="1">
    <citation type="journal article" date="2011" name="Stand. Genomic Sci.">
        <title>Complete genome sequence of Syntrophobotulus glycolicus type strain (FlGlyR).</title>
        <authorList>
            <person name="Han C."/>
            <person name="Mwirichia R."/>
            <person name="Chertkov O."/>
            <person name="Held B."/>
            <person name="Lapidus A."/>
            <person name="Nolan M."/>
            <person name="Lucas S."/>
            <person name="Hammon N."/>
            <person name="Deshpande S."/>
            <person name="Cheng J.F."/>
            <person name="Tapia R."/>
            <person name="Goodwin L."/>
            <person name="Pitluck S."/>
            <person name="Huntemann M."/>
            <person name="Liolios K."/>
            <person name="Ivanova N."/>
            <person name="Pagani I."/>
            <person name="Mavromatis K."/>
            <person name="Ovchinikova G."/>
            <person name="Pati A."/>
            <person name="Chen A."/>
            <person name="Palaniappan K."/>
            <person name="Land M."/>
            <person name="Hauser L."/>
            <person name="Brambilla E.M."/>
            <person name="Rohde M."/>
            <person name="Spring S."/>
            <person name="Sikorski J."/>
            <person name="Goker M."/>
            <person name="Woyke T."/>
            <person name="Bristow J."/>
            <person name="Eisen J.A."/>
            <person name="Markowitz V."/>
            <person name="Hugenholtz P."/>
            <person name="Kyrpides N.C."/>
            <person name="Klenk H.P."/>
            <person name="Detter J.C."/>
        </authorList>
    </citation>
    <scope>NUCLEOTIDE SEQUENCE [LARGE SCALE GENOMIC DNA]</scope>
    <source>
        <strain evidence="4">DSM 8271 / FlGlyR</strain>
    </source>
</reference>
<gene>
    <name evidence="3" type="ordered locus">Sgly_2368</name>
</gene>
<dbReference type="NCBIfam" id="TIGR00268">
    <property type="entry name" value="ATP-dependent sacrificial sulfur transferase LarE"/>
    <property type="match status" value="1"/>
</dbReference>
<dbReference type="AlphaFoldDB" id="F0SUT9"/>
<reference evidence="4" key="2">
    <citation type="submission" date="2011-02" db="EMBL/GenBank/DDBJ databases">
        <title>The complete genome of Syntrophobotulus glycolicus DSM 8271.</title>
        <authorList>
            <person name="Lucas S."/>
            <person name="Copeland A."/>
            <person name="Lapidus A."/>
            <person name="Bruce D."/>
            <person name="Goodwin L."/>
            <person name="Pitluck S."/>
            <person name="Kyrpides N."/>
            <person name="Mavromatis K."/>
            <person name="Pagani I."/>
            <person name="Ivanova N."/>
            <person name="Mikhailova N."/>
            <person name="Chertkov O."/>
            <person name="Held B."/>
            <person name="Detter J.C."/>
            <person name="Tapia R."/>
            <person name="Han C."/>
            <person name="Land M."/>
            <person name="Hauser L."/>
            <person name="Markowitz V."/>
            <person name="Cheng J.-F."/>
            <person name="Hugenholtz P."/>
            <person name="Woyke T."/>
            <person name="Wu D."/>
            <person name="Spring S."/>
            <person name="Schroeder M."/>
            <person name="Brambilla E."/>
            <person name="Klenk H.-P."/>
            <person name="Eisen J.A."/>
        </authorList>
    </citation>
    <scope>NUCLEOTIDE SEQUENCE [LARGE SCALE GENOMIC DNA]</scope>
    <source>
        <strain evidence="4">DSM 8271 / FlGlyR</strain>
    </source>
</reference>
<dbReference type="Gene3D" id="3.40.50.620">
    <property type="entry name" value="HUPs"/>
    <property type="match status" value="1"/>
</dbReference>
<dbReference type="OrthoDB" id="9776919at2"/>
<name>F0SUT9_SYNGF</name>
<dbReference type="GO" id="GO:0016783">
    <property type="term" value="F:sulfurtransferase activity"/>
    <property type="evidence" value="ECO:0007669"/>
    <property type="project" value="InterPro"/>
</dbReference>
<organism evidence="3 4">
    <name type="scientific">Syntrophobotulus glycolicus (strain DSM 8271 / FlGlyR)</name>
    <dbReference type="NCBI Taxonomy" id="645991"/>
    <lineage>
        <taxon>Bacteria</taxon>
        <taxon>Bacillati</taxon>
        <taxon>Bacillota</taxon>
        <taxon>Clostridia</taxon>
        <taxon>Eubacteriales</taxon>
        <taxon>Desulfitobacteriaceae</taxon>
        <taxon>Syntrophobotulus</taxon>
    </lineage>
</organism>
<proteinExistence type="predicted"/>
<dbReference type="CDD" id="cd01990">
    <property type="entry name" value="LarE-like"/>
    <property type="match status" value="1"/>
</dbReference>
<dbReference type="PANTHER" id="PTHR43169">
    <property type="entry name" value="EXSB FAMILY PROTEIN"/>
    <property type="match status" value="1"/>
</dbReference>
<dbReference type="GO" id="GO:0006163">
    <property type="term" value="P:purine nucleotide metabolic process"/>
    <property type="evidence" value="ECO:0007669"/>
    <property type="project" value="UniProtKB-ARBA"/>
</dbReference>
<dbReference type="Proteomes" id="UP000007488">
    <property type="component" value="Chromosome"/>
</dbReference>
<feature type="domain" description="NAD/GMP synthase" evidence="2">
    <location>
        <begin position="18"/>
        <end position="81"/>
    </location>
</feature>
<dbReference type="PANTHER" id="PTHR43169:SF2">
    <property type="entry name" value="NAD_GMP SYNTHASE DOMAIN-CONTAINING PROTEIN"/>
    <property type="match status" value="1"/>
</dbReference>
<dbReference type="InterPro" id="IPR022310">
    <property type="entry name" value="NAD/GMP_synthase"/>
</dbReference>
<sequence>MNSLEKLERLKAILINLDGLAIAFSGGVDSSFLLKVAHEVLGEKVIAVTARSCSFPERELNEAVGFARKYGIKHLIVDSEELDIEGFAENPRNRCYMCKKELFSKIITIADEYQLMNIAEGSNLDDLGDYRPGMQAIEELGVLSPLREASLTKEEIRELSLRLGLKTWDKPSFACLASRFPYGEKITLEKLVMVDRAEQYLLDKGIRQVRVRHHGDVARIETGEDGWEKLMKPDLRTEVYAEFRTIGFVYVALDLIGYRTGSMNESMASESR</sequence>
<protein>
    <recommendedName>
        <fullName evidence="2">NAD/GMP synthase domain-containing protein</fullName>
    </recommendedName>
</protein>
<feature type="active site" description="Nucleophile and sulfur donor" evidence="1">
    <location>
        <position position="175"/>
    </location>
</feature>
<dbReference type="InterPro" id="IPR052188">
    <property type="entry name" value="Ni-pincer_cofactor_biosynth"/>
</dbReference>
<accession>F0SUT9</accession>
<dbReference type="InterPro" id="IPR005232">
    <property type="entry name" value="LarE"/>
</dbReference>
<dbReference type="HOGENOM" id="CLU_061181_2_0_9"/>
<dbReference type="Pfam" id="PF02540">
    <property type="entry name" value="NAD_synthase"/>
    <property type="match status" value="1"/>
</dbReference>
<dbReference type="PIRSF" id="PIRSF006661">
    <property type="entry name" value="PP-lp_UCP006661"/>
    <property type="match status" value="1"/>
</dbReference>
<keyword evidence="4" id="KW-1185">Reference proteome</keyword>
<dbReference type="RefSeq" id="WP_013625520.1">
    <property type="nucleotide sequence ID" value="NC_015172.1"/>
</dbReference>
<evidence type="ECO:0000259" key="2">
    <source>
        <dbReference type="Pfam" id="PF02540"/>
    </source>
</evidence>